<evidence type="ECO:0000313" key="2">
    <source>
        <dbReference type="EMBL" id="ABK25277.1"/>
    </source>
</evidence>
<keyword evidence="1" id="KW-0472">Membrane</keyword>
<proteinExistence type="evidence at transcript level"/>
<dbReference type="AlphaFoldDB" id="A9NXB6"/>
<dbReference type="PANTHER" id="PTHR34781:SF2">
    <property type="entry name" value="TRANSMEMBRANE PROTEIN"/>
    <property type="match status" value="1"/>
</dbReference>
<keyword evidence="1" id="KW-0812">Transmembrane</keyword>
<dbReference type="PANTHER" id="PTHR34781">
    <property type="entry name" value="TRANSMEMBRANE PROTEIN"/>
    <property type="match status" value="1"/>
</dbReference>
<accession>A9NXB6</accession>
<evidence type="ECO:0000256" key="1">
    <source>
        <dbReference type="SAM" id="Phobius"/>
    </source>
</evidence>
<name>A9NXB6_PICSI</name>
<sequence length="128" mass="14362">MFQAGYLRTRVLQQQRQPHQADDLFRDLGLLLFSILDCPISTNLSFVRTHLTPVGLTWLLFGIASALMLVGSVAFMIGIMMMPVVAIVAMVFSFMGVLDSISVAGFSRLWLLNNPQEWKRRRGGDISM</sequence>
<reference evidence="2" key="1">
    <citation type="journal article" date="2008" name="BMC Genomics">
        <title>A conifer genomics resource of 200,000 spruce (Picea spp.) ESTs and 6,464 high-quality, sequence-finished full-length cDNAs for Sitka spruce (Picea sitchensis).</title>
        <authorList>
            <person name="Ralph S.G."/>
            <person name="Chun H.J."/>
            <person name="Kolosova N."/>
            <person name="Cooper D."/>
            <person name="Oddy C."/>
            <person name="Ritland C.E."/>
            <person name="Kirkpatrick R."/>
            <person name="Moore R."/>
            <person name="Barber S."/>
            <person name="Holt R.A."/>
            <person name="Jones S.J."/>
            <person name="Marra M.A."/>
            <person name="Douglas C.J."/>
            <person name="Ritland K."/>
            <person name="Bohlmann J."/>
        </authorList>
    </citation>
    <scope>NUCLEOTIDE SEQUENCE</scope>
    <source>
        <tissue evidence="2">Green portion of the leader tissue</tissue>
    </source>
</reference>
<keyword evidence="1" id="KW-1133">Transmembrane helix</keyword>
<organism evidence="2">
    <name type="scientific">Picea sitchensis</name>
    <name type="common">Sitka spruce</name>
    <name type="synonym">Pinus sitchensis</name>
    <dbReference type="NCBI Taxonomy" id="3332"/>
    <lineage>
        <taxon>Eukaryota</taxon>
        <taxon>Viridiplantae</taxon>
        <taxon>Streptophyta</taxon>
        <taxon>Embryophyta</taxon>
        <taxon>Tracheophyta</taxon>
        <taxon>Spermatophyta</taxon>
        <taxon>Pinopsida</taxon>
        <taxon>Pinidae</taxon>
        <taxon>Conifers I</taxon>
        <taxon>Pinales</taxon>
        <taxon>Pinaceae</taxon>
        <taxon>Picea</taxon>
    </lineage>
</organism>
<dbReference type="EMBL" id="EF085982">
    <property type="protein sequence ID" value="ABK25277.1"/>
    <property type="molecule type" value="mRNA"/>
</dbReference>
<dbReference type="OMA" id="NDMEVLC"/>
<feature type="transmembrane region" description="Helical" evidence="1">
    <location>
        <begin position="58"/>
        <end position="81"/>
    </location>
</feature>
<protein>
    <submittedName>
        <fullName evidence="2">Uncharacterized protein</fullName>
    </submittedName>
</protein>
<feature type="transmembrane region" description="Helical" evidence="1">
    <location>
        <begin position="87"/>
        <end position="111"/>
    </location>
</feature>